<keyword evidence="1" id="KW-0812">Transmembrane</keyword>
<feature type="transmembrane region" description="Helical" evidence="1">
    <location>
        <begin position="400"/>
        <end position="428"/>
    </location>
</feature>
<evidence type="ECO:0000313" key="2">
    <source>
        <dbReference type="EMBL" id="MBE8712354.1"/>
    </source>
</evidence>
<evidence type="ECO:0000256" key="1">
    <source>
        <dbReference type="SAM" id="Phobius"/>
    </source>
</evidence>
<dbReference type="Proteomes" id="UP000616201">
    <property type="component" value="Unassembled WGS sequence"/>
</dbReference>
<feature type="transmembrane region" description="Helical" evidence="1">
    <location>
        <begin position="112"/>
        <end position="133"/>
    </location>
</feature>
<feature type="transmembrane region" description="Helical" evidence="1">
    <location>
        <begin position="81"/>
        <end position="100"/>
    </location>
</feature>
<name>A0A928UXF5_9SPHI</name>
<keyword evidence="1" id="KW-1133">Transmembrane helix</keyword>
<organism evidence="2 3">
    <name type="scientific">Sphingobacterium hungaricum</name>
    <dbReference type="NCBI Taxonomy" id="2082723"/>
    <lineage>
        <taxon>Bacteria</taxon>
        <taxon>Pseudomonadati</taxon>
        <taxon>Bacteroidota</taxon>
        <taxon>Sphingobacteriia</taxon>
        <taxon>Sphingobacteriales</taxon>
        <taxon>Sphingobacteriaceae</taxon>
        <taxon>Sphingobacterium</taxon>
    </lineage>
</organism>
<dbReference type="EMBL" id="PRDK01000001">
    <property type="protein sequence ID" value="MBE8712354.1"/>
    <property type="molecule type" value="Genomic_DNA"/>
</dbReference>
<reference evidence="2" key="1">
    <citation type="submission" date="2018-02" db="EMBL/GenBank/DDBJ databases">
        <authorList>
            <person name="Vasarhelyi B.M."/>
            <person name="Deshmukh S."/>
            <person name="Balint B."/>
            <person name="Kukolya J."/>
        </authorList>
    </citation>
    <scope>NUCLEOTIDE SEQUENCE</scope>
    <source>
        <strain evidence="2">KB22</strain>
    </source>
</reference>
<comment type="caution">
    <text evidence="2">The sequence shown here is derived from an EMBL/GenBank/DDBJ whole genome shotgun (WGS) entry which is preliminary data.</text>
</comment>
<feature type="transmembrane region" description="Helical" evidence="1">
    <location>
        <begin position="279"/>
        <end position="296"/>
    </location>
</feature>
<accession>A0A928UXF5</accession>
<feature type="transmembrane region" description="Helical" evidence="1">
    <location>
        <begin position="140"/>
        <end position="159"/>
    </location>
</feature>
<feature type="transmembrane region" description="Helical" evidence="1">
    <location>
        <begin position="190"/>
        <end position="214"/>
    </location>
</feature>
<sequence>MDLSINRDNKVFQDVKQRRNDVAIPTKFFIGIIVSCYFFPFEFTFLPSGLNTKIMLALFGVLLLGIRSIKEKSITLDKELMPAILLAALFSIIGFISVDINYSSDYSYANYWISFSTWLLGAYTTCEIIRYFYGYTSFKLLFDYLIAVCVVQCFLALIIDNVEPFKIFIDTYISQSTVAEVEFLNRVERLYGIGAAVDVAGTRFSIVLLALSAILVGSSRNRTNTFYYWSAFVIITIIGNMMSRTTIIGTSLGILYIVLNSTSLMKSLSLDRLKMWRTIFVVTFIIVAIAVFFYQTNEIIREQIRFGFEGFFNWIEIGTLTTESTERLNSVMWIWPDSNDYKTWIIGKATFSDWHAVGTDIGYCRFVFYSGLLGLITFSLFFVCNAFICASKFQSYKVFFFFLLALTFIIWLKVATDLFIIYALFYCLEPKEVS</sequence>
<feature type="transmembrane region" description="Helical" evidence="1">
    <location>
        <begin position="21"/>
        <end position="40"/>
    </location>
</feature>
<feature type="transmembrane region" description="Helical" evidence="1">
    <location>
        <begin position="366"/>
        <end position="388"/>
    </location>
</feature>
<proteinExistence type="predicted"/>
<keyword evidence="3" id="KW-1185">Reference proteome</keyword>
<gene>
    <name evidence="2" type="ORF">C4F49_01490</name>
</gene>
<dbReference type="AlphaFoldDB" id="A0A928UXF5"/>
<evidence type="ECO:0000313" key="3">
    <source>
        <dbReference type="Proteomes" id="UP000616201"/>
    </source>
</evidence>
<feature type="transmembrane region" description="Helical" evidence="1">
    <location>
        <begin position="226"/>
        <end position="259"/>
    </location>
</feature>
<protein>
    <submittedName>
        <fullName evidence="2">Uncharacterized protein</fullName>
    </submittedName>
</protein>
<keyword evidence="1" id="KW-0472">Membrane</keyword>
<feature type="transmembrane region" description="Helical" evidence="1">
    <location>
        <begin position="52"/>
        <end position="69"/>
    </location>
</feature>